<accession>A0A1H9ME49</accession>
<organism evidence="8 9">
    <name type="scientific">Microlunatus flavus</name>
    <dbReference type="NCBI Taxonomy" id="1036181"/>
    <lineage>
        <taxon>Bacteria</taxon>
        <taxon>Bacillati</taxon>
        <taxon>Actinomycetota</taxon>
        <taxon>Actinomycetes</taxon>
        <taxon>Propionibacteriales</taxon>
        <taxon>Propionibacteriaceae</taxon>
        <taxon>Microlunatus</taxon>
    </lineage>
</organism>
<evidence type="ECO:0000256" key="5">
    <source>
        <dbReference type="ARBA" id="ARBA00022691"/>
    </source>
</evidence>
<evidence type="ECO:0000313" key="9">
    <source>
        <dbReference type="Proteomes" id="UP000198504"/>
    </source>
</evidence>
<keyword evidence="9" id="KW-1185">Reference proteome</keyword>
<dbReference type="PANTHER" id="PTHR23417">
    <property type="entry name" value="3-DEOXY-D-MANNO-OCTULOSONIC-ACID TRANSFERASE/TRNA GUANINE-N 7 - -METHYLTRANSFERASE"/>
    <property type="match status" value="1"/>
</dbReference>
<dbReference type="EC" id="2.1.1.33" evidence="7"/>
<dbReference type="InterPro" id="IPR029063">
    <property type="entry name" value="SAM-dependent_MTases_sf"/>
</dbReference>
<feature type="binding site" evidence="7">
    <location>
        <position position="126"/>
    </location>
    <ligand>
        <name>S-adenosyl-L-methionine</name>
        <dbReference type="ChEBI" id="CHEBI:59789"/>
    </ligand>
</feature>
<dbReference type="PROSITE" id="PS51625">
    <property type="entry name" value="SAM_MT_TRMB"/>
    <property type="match status" value="1"/>
</dbReference>
<dbReference type="NCBIfam" id="TIGR00091">
    <property type="entry name" value="tRNA (guanosine(46)-N7)-methyltransferase TrmB"/>
    <property type="match status" value="1"/>
</dbReference>
<feature type="binding site" evidence="7">
    <location>
        <position position="103"/>
    </location>
    <ligand>
        <name>S-adenosyl-L-methionine</name>
        <dbReference type="ChEBI" id="CHEBI:59789"/>
    </ligand>
</feature>
<dbReference type="GO" id="GO:0043527">
    <property type="term" value="C:tRNA methyltransferase complex"/>
    <property type="evidence" value="ECO:0007669"/>
    <property type="project" value="TreeGrafter"/>
</dbReference>
<feature type="binding site" evidence="7">
    <location>
        <begin position="193"/>
        <end position="196"/>
    </location>
    <ligand>
        <name>substrate</name>
    </ligand>
</feature>
<dbReference type="HAMAP" id="MF_01057">
    <property type="entry name" value="tRNA_methyltr_TrmB"/>
    <property type="match status" value="1"/>
</dbReference>
<evidence type="ECO:0000256" key="3">
    <source>
        <dbReference type="ARBA" id="ARBA00022603"/>
    </source>
</evidence>
<keyword evidence="5 7" id="KW-0949">S-adenosyl-L-methionine</keyword>
<evidence type="ECO:0000256" key="4">
    <source>
        <dbReference type="ARBA" id="ARBA00022679"/>
    </source>
</evidence>
<evidence type="ECO:0000256" key="7">
    <source>
        <dbReference type="HAMAP-Rule" id="MF_01057"/>
    </source>
</evidence>
<evidence type="ECO:0000256" key="1">
    <source>
        <dbReference type="ARBA" id="ARBA00000142"/>
    </source>
</evidence>
<keyword evidence="6 7" id="KW-0819">tRNA processing</keyword>
<name>A0A1H9ME49_9ACTN</name>
<evidence type="ECO:0000256" key="2">
    <source>
        <dbReference type="ARBA" id="ARBA00003015"/>
    </source>
</evidence>
<comment type="similarity">
    <text evidence="7">Belongs to the class I-like SAM-binding methyltransferase superfamily. TrmB family.</text>
</comment>
<dbReference type="Pfam" id="PF02390">
    <property type="entry name" value="Methyltransf_4"/>
    <property type="match status" value="1"/>
</dbReference>
<feature type="binding site" evidence="7">
    <location>
        <position position="130"/>
    </location>
    <ligand>
        <name>substrate</name>
    </ligand>
</feature>
<dbReference type="Gene3D" id="3.40.50.150">
    <property type="entry name" value="Vaccinia Virus protein VP39"/>
    <property type="match status" value="1"/>
</dbReference>
<dbReference type="STRING" id="1036181.SAMN05421756_11090"/>
<dbReference type="PANTHER" id="PTHR23417:SF14">
    <property type="entry name" value="PENTACOTRIPEPTIDE-REPEAT REGION OF PRORP DOMAIN-CONTAINING PROTEIN"/>
    <property type="match status" value="1"/>
</dbReference>
<reference evidence="9" key="1">
    <citation type="submission" date="2016-10" db="EMBL/GenBank/DDBJ databases">
        <authorList>
            <person name="Varghese N."/>
            <person name="Submissions S."/>
        </authorList>
    </citation>
    <scope>NUCLEOTIDE SEQUENCE [LARGE SCALE GENOMIC DNA]</scope>
    <source>
        <strain evidence="9">CGMCC 4.6856</strain>
    </source>
</reference>
<comment type="catalytic activity">
    <reaction evidence="1 7">
        <text>guanosine(46) in tRNA + S-adenosyl-L-methionine = N(7)-methylguanosine(46) in tRNA + S-adenosyl-L-homocysteine</text>
        <dbReference type="Rhea" id="RHEA:42708"/>
        <dbReference type="Rhea" id="RHEA-COMP:10188"/>
        <dbReference type="Rhea" id="RHEA-COMP:10189"/>
        <dbReference type="ChEBI" id="CHEBI:57856"/>
        <dbReference type="ChEBI" id="CHEBI:59789"/>
        <dbReference type="ChEBI" id="CHEBI:74269"/>
        <dbReference type="ChEBI" id="CHEBI:74480"/>
        <dbReference type="EC" id="2.1.1.33"/>
    </reaction>
</comment>
<keyword evidence="3 7" id="KW-0489">Methyltransferase</keyword>
<comment type="pathway">
    <text evidence="7">tRNA modification; N(7)-methylguanine-tRNA biosynthesis.</text>
</comment>
<dbReference type="GO" id="GO:0008176">
    <property type="term" value="F:tRNA (guanine(46)-N7)-methyltransferase activity"/>
    <property type="evidence" value="ECO:0007669"/>
    <property type="project" value="UniProtKB-UniRule"/>
</dbReference>
<dbReference type="UniPathway" id="UPA00989"/>
<dbReference type="AlphaFoldDB" id="A0A1H9ME49"/>
<evidence type="ECO:0000313" key="8">
    <source>
        <dbReference type="EMBL" id="SER21978.1"/>
    </source>
</evidence>
<protein>
    <recommendedName>
        <fullName evidence="7">tRNA (guanine-N(7)-)-methyltransferase</fullName>
        <ecNumber evidence="7">2.1.1.33</ecNumber>
    </recommendedName>
    <alternativeName>
        <fullName evidence="7">tRNA (guanine(46)-N(7))-methyltransferase</fullName>
    </alternativeName>
    <alternativeName>
        <fullName evidence="7">tRNA(m7G46)-methyltransferase</fullName>
    </alternativeName>
</protein>
<dbReference type="EMBL" id="FOFA01000010">
    <property type="protein sequence ID" value="SER21978.1"/>
    <property type="molecule type" value="Genomic_DNA"/>
</dbReference>
<gene>
    <name evidence="7" type="primary">trmB</name>
    <name evidence="8" type="ORF">SAMN05421756_11090</name>
</gene>
<feature type="binding site" evidence="7">
    <location>
        <position position="76"/>
    </location>
    <ligand>
        <name>S-adenosyl-L-methionine</name>
        <dbReference type="ChEBI" id="CHEBI:59789"/>
    </ligand>
</feature>
<dbReference type="Proteomes" id="UP000198504">
    <property type="component" value="Unassembled WGS sequence"/>
</dbReference>
<dbReference type="InterPro" id="IPR055361">
    <property type="entry name" value="tRNA_methyltr_TrmB_bact"/>
</dbReference>
<comment type="function">
    <text evidence="2 7">Catalyzes the formation of N(7)-methylguanine at position 46 (m7G46) in tRNA.</text>
</comment>
<feature type="binding site" evidence="7">
    <location>
        <position position="51"/>
    </location>
    <ligand>
        <name>S-adenosyl-L-methionine</name>
        <dbReference type="ChEBI" id="CHEBI:59789"/>
    </ligand>
</feature>
<feature type="binding site" evidence="7">
    <location>
        <position position="162"/>
    </location>
    <ligand>
        <name>substrate</name>
    </ligand>
</feature>
<sequence>MRDSLRRTYDAQLGGLVVDVPQGELRTSVAADAPALDLGALFGREAPVVVEIGCGPGDSLVPMARARPDVDVLAFEVYEPAVAALVSRLVREDVRNVRVAPVDAVGGLTRLIGEGALSEVWTFFPDPWPKAKHHKRRLVDATFADLVASRLAPGGRWRLATDWEGYADQMRAVLDAHPAFVTEPEDRGDRPVTRFERRGTAEGRAIADLVHRRA</sequence>
<proteinExistence type="inferred from homology"/>
<evidence type="ECO:0000256" key="6">
    <source>
        <dbReference type="ARBA" id="ARBA00022694"/>
    </source>
</evidence>
<dbReference type="InterPro" id="IPR003358">
    <property type="entry name" value="tRNA_(Gua-N-7)_MeTrfase_Trmb"/>
</dbReference>
<dbReference type="SUPFAM" id="SSF53335">
    <property type="entry name" value="S-adenosyl-L-methionine-dependent methyltransferases"/>
    <property type="match status" value="1"/>
</dbReference>
<comment type="caution">
    <text evidence="7">Lacks conserved residue(s) required for the propagation of feature annotation.</text>
</comment>
<keyword evidence="4 7" id="KW-0808">Transferase</keyword>